<dbReference type="PANTHER" id="PTHR42921:SF1">
    <property type="entry name" value="ACETOACETYL-COA SYNTHETASE"/>
    <property type="match status" value="1"/>
</dbReference>
<gene>
    <name evidence="2" type="primary">AACS</name>
    <name evidence="2" type="ORF">CEXT_701321</name>
</gene>
<dbReference type="PROSITE" id="PS00455">
    <property type="entry name" value="AMP_BINDING"/>
    <property type="match status" value="1"/>
</dbReference>
<reference evidence="2 3" key="1">
    <citation type="submission" date="2021-06" db="EMBL/GenBank/DDBJ databases">
        <title>Caerostris extrusa draft genome.</title>
        <authorList>
            <person name="Kono N."/>
            <person name="Arakawa K."/>
        </authorList>
    </citation>
    <scope>NUCLEOTIDE SEQUENCE [LARGE SCALE GENOMIC DNA]</scope>
</reference>
<dbReference type="PANTHER" id="PTHR42921">
    <property type="entry name" value="ACETOACETYL-COA SYNTHETASE"/>
    <property type="match status" value="1"/>
</dbReference>
<dbReference type="Gene3D" id="3.40.50.12780">
    <property type="entry name" value="N-terminal domain of ligase-like"/>
    <property type="match status" value="1"/>
</dbReference>
<dbReference type="InterPro" id="IPR042099">
    <property type="entry name" value="ANL_N_sf"/>
</dbReference>
<dbReference type="InterPro" id="IPR000873">
    <property type="entry name" value="AMP-dep_synth/lig_dom"/>
</dbReference>
<dbReference type="GO" id="GO:0030729">
    <property type="term" value="F:acetoacetate-CoA ligase activity"/>
    <property type="evidence" value="ECO:0007669"/>
    <property type="project" value="TreeGrafter"/>
</dbReference>
<dbReference type="SUPFAM" id="SSF56801">
    <property type="entry name" value="Acetyl-CoA synthetase-like"/>
    <property type="match status" value="1"/>
</dbReference>
<sequence>MVSLTGVSKNRTGILDNEWFSGARLNFAENLLRIRDNRIALICADEHGNEETVTYAEMFEEVQEYAAAFRKQGVTVGDRVTCISSNRKEALYAMLATTSIGAIWGGLLPCLGVRSLNINLNLTKENTFCFTSILLEDFLFNGRADDGKIPDITFEQLPFNHPTAINFTSGTTGIPKGVVHSAGSFISQLRDFGIHYNLKSGDTIYTYCPVGWSVWDDPIPSLALGVTLVLFNGSPQYGWTFWDCLSKYRVTYAALTPAYMDNLEKANTVPGATEVFGNFSGFDLRKPALLVNVKHQH</sequence>
<dbReference type="AlphaFoldDB" id="A0AAV4VTC5"/>
<keyword evidence="3" id="KW-1185">Reference proteome</keyword>
<protein>
    <submittedName>
        <fullName evidence="2">Acetoacetyl-CoA synthetase</fullName>
    </submittedName>
</protein>
<evidence type="ECO:0000313" key="3">
    <source>
        <dbReference type="Proteomes" id="UP001054945"/>
    </source>
</evidence>
<dbReference type="Pfam" id="PF00501">
    <property type="entry name" value="AMP-binding"/>
    <property type="match status" value="1"/>
</dbReference>
<proteinExistence type="predicted"/>
<feature type="domain" description="AMP-dependent synthetase/ligase" evidence="1">
    <location>
        <begin position="37"/>
        <end position="267"/>
    </location>
</feature>
<dbReference type="EMBL" id="BPLR01014970">
    <property type="protein sequence ID" value="GIY72600.1"/>
    <property type="molecule type" value="Genomic_DNA"/>
</dbReference>
<name>A0AAV4VTC5_CAEEX</name>
<evidence type="ECO:0000313" key="2">
    <source>
        <dbReference type="EMBL" id="GIY72600.1"/>
    </source>
</evidence>
<evidence type="ECO:0000259" key="1">
    <source>
        <dbReference type="Pfam" id="PF00501"/>
    </source>
</evidence>
<comment type="caution">
    <text evidence="2">The sequence shown here is derived from an EMBL/GenBank/DDBJ whole genome shotgun (WGS) entry which is preliminary data.</text>
</comment>
<organism evidence="2 3">
    <name type="scientific">Caerostris extrusa</name>
    <name type="common">Bark spider</name>
    <name type="synonym">Caerostris bankana</name>
    <dbReference type="NCBI Taxonomy" id="172846"/>
    <lineage>
        <taxon>Eukaryota</taxon>
        <taxon>Metazoa</taxon>
        <taxon>Ecdysozoa</taxon>
        <taxon>Arthropoda</taxon>
        <taxon>Chelicerata</taxon>
        <taxon>Arachnida</taxon>
        <taxon>Araneae</taxon>
        <taxon>Araneomorphae</taxon>
        <taxon>Entelegynae</taxon>
        <taxon>Araneoidea</taxon>
        <taxon>Araneidae</taxon>
        <taxon>Caerostris</taxon>
    </lineage>
</organism>
<dbReference type="InterPro" id="IPR020845">
    <property type="entry name" value="AMP-binding_CS"/>
</dbReference>
<accession>A0AAV4VTC5</accession>
<dbReference type="Proteomes" id="UP001054945">
    <property type="component" value="Unassembled WGS sequence"/>
</dbReference>